<comment type="caution">
    <text evidence="1">The sequence shown here is derived from an EMBL/GenBank/DDBJ whole genome shotgun (WGS) entry which is preliminary data.</text>
</comment>
<accession>X1FJ18</accession>
<evidence type="ECO:0000313" key="1">
    <source>
        <dbReference type="EMBL" id="GAH20783.1"/>
    </source>
</evidence>
<dbReference type="EMBL" id="BARU01000448">
    <property type="protein sequence ID" value="GAH20783.1"/>
    <property type="molecule type" value="Genomic_DNA"/>
</dbReference>
<name>X1FJ18_9ZZZZ</name>
<protein>
    <submittedName>
        <fullName evidence="1">Uncharacterized protein</fullName>
    </submittedName>
</protein>
<proteinExistence type="predicted"/>
<sequence length="45" mass="5307">TKSWFVKKAVENYLEELDDVEVALQRSMDSDSEFISENELKKNLK</sequence>
<organism evidence="1">
    <name type="scientific">marine sediment metagenome</name>
    <dbReference type="NCBI Taxonomy" id="412755"/>
    <lineage>
        <taxon>unclassified sequences</taxon>
        <taxon>metagenomes</taxon>
        <taxon>ecological metagenomes</taxon>
    </lineage>
</organism>
<feature type="non-terminal residue" evidence="1">
    <location>
        <position position="1"/>
    </location>
</feature>
<dbReference type="AlphaFoldDB" id="X1FJ18"/>
<reference evidence="1" key="1">
    <citation type="journal article" date="2014" name="Front. Microbiol.">
        <title>High frequency of phylogenetically diverse reductive dehalogenase-homologous genes in deep subseafloor sedimentary metagenomes.</title>
        <authorList>
            <person name="Kawai M."/>
            <person name="Futagami T."/>
            <person name="Toyoda A."/>
            <person name="Takaki Y."/>
            <person name="Nishi S."/>
            <person name="Hori S."/>
            <person name="Arai W."/>
            <person name="Tsubouchi T."/>
            <person name="Morono Y."/>
            <person name="Uchiyama I."/>
            <person name="Ito T."/>
            <person name="Fujiyama A."/>
            <person name="Inagaki F."/>
            <person name="Takami H."/>
        </authorList>
    </citation>
    <scope>NUCLEOTIDE SEQUENCE</scope>
    <source>
        <strain evidence="1">Expedition CK06-06</strain>
    </source>
</reference>
<gene>
    <name evidence="1" type="ORF">S03H2_01510</name>
</gene>